<protein>
    <recommendedName>
        <fullName evidence="3">GRAM domain-containing protein</fullName>
    </recommendedName>
</protein>
<feature type="compositionally biased region" description="Polar residues" evidence="1">
    <location>
        <begin position="539"/>
        <end position="550"/>
    </location>
</feature>
<evidence type="ECO:0000256" key="2">
    <source>
        <dbReference type="SAM" id="Phobius"/>
    </source>
</evidence>
<dbReference type="Pfam" id="PF02893">
    <property type="entry name" value="GRAM"/>
    <property type="match status" value="1"/>
</dbReference>
<evidence type="ECO:0000259" key="3">
    <source>
        <dbReference type="Pfam" id="PF02893"/>
    </source>
</evidence>
<name>A0A1D3RSR9_PLACE</name>
<dbReference type="Proteomes" id="UP000195879">
    <property type="component" value="Chromosome 8"/>
</dbReference>
<dbReference type="AlphaFoldDB" id="A0A1D3RSR9"/>
<feature type="compositionally biased region" description="Basic and acidic residues" evidence="1">
    <location>
        <begin position="149"/>
        <end position="160"/>
    </location>
</feature>
<evidence type="ECO:0000256" key="1">
    <source>
        <dbReference type="SAM" id="MobiDB-lite"/>
    </source>
</evidence>
<reference evidence="4 5" key="1">
    <citation type="submission" date="2016-08" db="EMBL/GenBank/DDBJ databases">
        <authorList>
            <consortium name="Pathogen Informatics"/>
        </authorList>
    </citation>
    <scope>NUCLEOTIDE SEQUENCE [LARGE SCALE GENOMIC DNA]</scope>
    <source>
        <strain evidence="4 5">DK</strain>
    </source>
</reference>
<feature type="region of interest" description="Disordered" evidence="1">
    <location>
        <begin position="127"/>
        <end position="160"/>
    </location>
</feature>
<dbReference type="InterPro" id="IPR011993">
    <property type="entry name" value="PH-like_dom_sf"/>
</dbReference>
<keyword evidence="2" id="KW-1133">Transmembrane helix</keyword>
<accession>A0A1D3RSR9</accession>
<evidence type="ECO:0000313" key="4">
    <source>
        <dbReference type="EMBL" id="SCN59273.1"/>
    </source>
</evidence>
<feature type="compositionally biased region" description="Basic and acidic residues" evidence="1">
    <location>
        <begin position="132"/>
        <end position="141"/>
    </location>
</feature>
<dbReference type="OrthoDB" id="372170at2759"/>
<feature type="compositionally biased region" description="Polar residues" evidence="1">
    <location>
        <begin position="265"/>
        <end position="284"/>
    </location>
</feature>
<dbReference type="EMBL" id="LT608202">
    <property type="protein sequence ID" value="SCN59273.1"/>
    <property type="molecule type" value="Genomic_DNA"/>
</dbReference>
<feature type="region of interest" description="Disordered" evidence="1">
    <location>
        <begin position="64"/>
        <end position="83"/>
    </location>
</feature>
<feature type="transmembrane region" description="Helical" evidence="2">
    <location>
        <begin position="683"/>
        <end position="705"/>
    </location>
</feature>
<keyword evidence="2" id="KW-0472">Membrane</keyword>
<gene>
    <name evidence="4" type="ORF">PCHDK_000145500</name>
</gene>
<sequence length="715" mass="80871">MAASKIGKPFHDFIAEVEKSPAFTNSHHNCELILNDNDGALGLHKILEIKIKDYDKENITVGVNEEDNQSEANLADDESISDGISNENINQEIINYVYDNLIAKGVNNESSSNNLDPNDKVVKNLRATSKNEQLDDNDKNKSSSSTTVEETHEENPTIIKKNEDKLSLQSPVFVEGKCFISDNSIYFVSAFNQILNNSSIVRVTYESLLSIKKAQELDIIPEWFKIKPDENQSFAFTALLDKDDTHDSISNMIEYAMDSKQKLETNTAADDQTETTNQKTNLDSNDIESSHDLSENVLITKDVDEMISMSLYPEEIALLEENEFFSDLHHAISLYVNKDFKEVYKSIFSKIHPRNPFYDFYQRAGQRGADYSKFDVIPDDIQVPSAYSVNLEYNIGLEKAKKRIYGSFAIPSRADINENVKLFFFNSCIVLQTQINFVSNYSFLNSFRAVITAIIHDVPSEDGSGKNTTQIDMKYGAYFLDASFFKKLAKKAVLPILKIICTKFKTCMSECLRDVYKEKSFRERGIEVKDINAIFRKYPNNNGPRSNAPRSSNLHSRSSSVSSINSIGSISSINSIGSISSISSIGSDNVDTRNRLINERSRDPDAENKTLTGFKNQITNPKNNKMLIKIKNIENILTKYLSEAMHMNHKVMPSDKSKLNIPFINIVHRTTSYFPTYINTLCLFLPFIAPIFSAKSIAILMYIYMNFIQGMSNSS</sequence>
<dbReference type="InterPro" id="IPR004182">
    <property type="entry name" value="GRAM"/>
</dbReference>
<dbReference type="Gene3D" id="2.30.29.30">
    <property type="entry name" value="Pleckstrin-homology domain (PH domain)/Phosphotyrosine-binding domain (PTB)"/>
    <property type="match status" value="1"/>
</dbReference>
<feature type="region of interest" description="Disordered" evidence="1">
    <location>
        <begin position="539"/>
        <end position="559"/>
    </location>
</feature>
<keyword evidence="2" id="KW-0812">Transmembrane</keyword>
<feature type="domain" description="GRAM" evidence="3">
    <location>
        <begin position="168"/>
        <end position="256"/>
    </location>
</feature>
<feature type="region of interest" description="Disordered" evidence="1">
    <location>
        <begin position="265"/>
        <end position="289"/>
    </location>
</feature>
<organism evidence="4 5">
    <name type="scientific">Plasmodium chabaudi adami</name>
    <dbReference type="NCBI Taxonomy" id="5826"/>
    <lineage>
        <taxon>Eukaryota</taxon>
        <taxon>Sar</taxon>
        <taxon>Alveolata</taxon>
        <taxon>Apicomplexa</taxon>
        <taxon>Aconoidasida</taxon>
        <taxon>Haemosporida</taxon>
        <taxon>Plasmodiidae</taxon>
        <taxon>Plasmodium</taxon>
        <taxon>Plasmodium (Vinckeia)</taxon>
    </lineage>
</organism>
<proteinExistence type="predicted"/>
<evidence type="ECO:0000313" key="5">
    <source>
        <dbReference type="Proteomes" id="UP000195879"/>
    </source>
</evidence>
<feature type="compositionally biased region" description="Acidic residues" evidence="1">
    <location>
        <begin position="64"/>
        <end position="80"/>
    </location>
</feature>